<dbReference type="AlphaFoldDB" id="A0A6A4VW15"/>
<keyword evidence="4 12" id="KW-0479">Metal-binding</keyword>
<feature type="binding site" evidence="12">
    <location>
        <position position="360"/>
    </location>
    <ligand>
        <name>Zn(2+)</name>
        <dbReference type="ChEBI" id="CHEBI:29105"/>
        <label>2</label>
    </ligand>
</feature>
<feature type="disulfide bond" evidence="13">
    <location>
        <begin position="22"/>
        <end position="86"/>
    </location>
</feature>
<evidence type="ECO:0000256" key="2">
    <source>
        <dbReference type="ARBA" id="ARBA00008234"/>
    </source>
</evidence>
<dbReference type="OrthoDB" id="282973at2759"/>
<name>A0A6A4VW15_AMPAM</name>
<dbReference type="GO" id="GO:0046513">
    <property type="term" value="P:ceramide biosynthetic process"/>
    <property type="evidence" value="ECO:0007669"/>
    <property type="project" value="UniProtKB-ARBA"/>
</dbReference>
<evidence type="ECO:0000313" key="16">
    <source>
        <dbReference type="EMBL" id="KAF0300187.1"/>
    </source>
</evidence>
<feature type="binding site" evidence="12">
    <location>
        <position position="251"/>
    </location>
    <ligand>
        <name>Zn(2+)</name>
        <dbReference type="ChEBI" id="CHEBI:29105"/>
        <label>2</label>
    </ligand>
</feature>
<comment type="caution">
    <text evidence="16">The sequence shown here is derived from an EMBL/GenBank/DDBJ whole genome shotgun (WGS) entry which is preliminary data.</text>
</comment>
<dbReference type="Pfam" id="PF00149">
    <property type="entry name" value="Metallophos"/>
    <property type="match status" value="1"/>
</dbReference>
<feature type="binding site" evidence="12">
    <location>
        <position position="394"/>
    </location>
    <ligand>
        <name>Zn(2+)</name>
        <dbReference type="ChEBI" id="CHEBI:29105"/>
        <label>2</label>
    </ligand>
</feature>
<comment type="function">
    <text evidence="11">Converts sphingomyelin to ceramide.</text>
</comment>
<evidence type="ECO:0000256" key="5">
    <source>
        <dbReference type="ARBA" id="ARBA00022729"/>
    </source>
</evidence>
<dbReference type="InterPro" id="IPR041805">
    <property type="entry name" value="ASMase/PPN1_MPP"/>
</dbReference>
<dbReference type="PROSITE" id="PS50015">
    <property type="entry name" value="SAP_B"/>
    <property type="match status" value="1"/>
</dbReference>
<feature type="binding site" evidence="12">
    <location>
        <position position="211"/>
    </location>
    <ligand>
        <name>Zn(2+)</name>
        <dbReference type="ChEBI" id="CHEBI:29105"/>
        <label>2</label>
    </ligand>
</feature>
<keyword evidence="17" id="KW-1185">Reference proteome</keyword>
<dbReference type="GO" id="GO:0004767">
    <property type="term" value="F:sphingomyelin phosphodiesterase activity"/>
    <property type="evidence" value="ECO:0007669"/>
    <property type="project" value="UniProtKB-UniRule"/>
</dbReference>
<dbReference type="InterPro" id="IPR029052">
    <property type="entry name" value="Metallo-depent_PP-like"/>
</dbReference>
<feature type="disulfide bond" evidence="13">
    <location>
        <begin position="153"/>
        <end position="158"/>
    </location>
</feature>
<proteinExistence type="inferred from homology"/>
<dbReference type="InterPro" id="IPR011160">
    <property type="entry name" value="Sphingomy_PDE"/>
</dbReference>
<evidence type="ECO:0000256" key="12">
    <source>
        <dbReference type="PIRSR" id="PIRSR000948-1"/>
    </source>
</evidence>
<dbReference type="EC" id="3.1.4.12" evidence="11"/>
<feature type="disulfide bond" evidence="13">
    <location>
        <begin position="50"/>
        <end position="60"/>
    </location>
</feature>
<evidence type="ECO:0000256" key="8">
    <source>
        <dbReference type="ARBA" id="ARBA00023157"/>
    </source>
</evidence>
<keyword evidence="7 12" id="KW-0862">Zinc</keyword>
<dbReference type="Gene3D" id="3.60.21.10">
    <property type="match status" value="1"/>
</dbReference>
<comment type="subcellular location">
    <subcellularLocation>
        <location evidence="1">Secreted</location>
    </subcellularLocation>
</comment>
<evidence type="ECO:0000256" key="10">
    <source>
        <dbReference type="ARBA" id="ARBA00047268"/>
    </source>
</evidence>
<feature type="chain" id="PRO_5025421787" description="Sphingomyelin phosphodiesterase" evidence="14">
    <location>
        <begin position="20"/>
        <end position="560"/>
    </location>
</feature>
<dbReference type="SUPFAM" id="SSF56300">
    <property type="entry name" value="Metallo-dependent phosphatases"/>
    <property type="match status" value="1"/>
</dbReference>
<dbReference type="Proteomes" id="UP000440578">
    <property type="component" value="Unassembled WGS sequence"/>
</dbReference>
<feature type="binding site" evidence="12">
    <location>
        <position position="211"/>
    </location>
    <ligand>
        <name>Zn(2+)</name>
        <dbReference type="ChEBI" id="CHEBI:29105"/>
        <label>1</label>
    </ligand>
</feature>
<reference evidence="16 17" key="1">
    <citation type="submission" date="2019-07" db="EMBL/GenBank/DDBJ databases">
        <title>Draft genome assembly of a fouling barnacle, Amphibalanus amphitrite (Darwin, 1854): The first reference genome for Thecostraca.</title>
        <authorList>
            <person name="Kim W."/>
        </authorList>
    </citation>
    <scope>NUCLEOTIDE SEQUENCE [LARGE SCALE GENOMIC DNA]</scope>
    <source>
        <strain evidence="16">SNU_AA5</strain>
        <tissue evidence="16">Soma without cirri and trophi</tissue>
    </source>
</reference>
<dbReference type="PIRSF" id="PIRSF000948">
    <property type="entry name" value="Sphingomy_PDE"/>
    <property type="match status" value="1"/>
</dbReference>
<feature type="binding site" evidence="12">
    <location>
        <position position="396"/>
    </location>
    <ligand>
        <name>Zn(2+)</name>
        <dbReference type="ChEBI" id="CHEBI:29105"/>
        <label>1</label>
    </ligand>
</feature>
<dbReference type="InterPro" id="IPR004843">
    <property type="entry name" value="Calcineurin-like_PHP"/>
</dbReference>
<dbReference type="GO" id="GO:0016798">
    <property type="term" value="F:hydrolase activity, acting on glycosyl bonds"/>
    <property type="evidence" value="ECO:0007669"/>
    <property type="project" value="UniProtKB-KW"/>
</dbReference>
<organism evidence="16 17">
    <name type="scientific">Amphibalanus amphitrite</name>
    <name type="common">Striped barnacle</name>
    <name type="synonym">Balanus amphitrite</name>
    <dbReference type="NCBI Taxonomy" id="1232801"/>
    <lineage>
        <taxon>Eukaryota</taxon>
        <taxon>Metazoa</taxon>
        <taxon>Ecdysozoa</taxon>
        <taxon>Arthropoda</taxon>
        <taxon>Crustacea</taxon>
        <taxon>Multicrustacea</taxon>
        <taxon>Cirripedia</taxon>
        <taxon>Thoracica</taxon>
        <taxon>Thoracicalcarea</taxon>
        <taxon>Balanomorpha</taxon>
        <taxon>Balanoidea</taxon>
        <taxon>Balanidae</taxon>
        <taxon>Amphibalaninae</taxon>
        <taxon>Amphibalanus</taxon>
    </lineage>
</organism>
<evidence type="ECO:0000256" key="14">
    <source>
        <dbReference type="SAM" id="SignalP"/>
    </source>
</evidence>
<accession>A0A6A4VW15</accession>
<keyword evidence="5 14" id="KW-0732">Signal</keyword>
<feature type="domain" description="Saposin B-type" evidence="15">
    <location>
        <begin position="15"/>
        <end position="97"/>
    </location>
</feature>
<feature type="signal peptide" evidence="14">
    <location>
        <begin position="1"/>
        <end position="19"/>
    </location>
</feature>
<feature type="disulfide bond" evidence="13">
    <location>
        <begin position="159"/>
        <end position="181"/>
    </location>
</feature>
<evidence type="ECO:0000256" key="11">
    <source>
        <dbReference type="PIRNR" id="PIRNR000948"/>
    </source>
</evidence>
<evidence type="ECO:0000256" key="13">
    <source>
        <dbReference type="PIRSR" id="PIRSR000948-2"/>
    </source>
</evidence>
<keyword evidence="8 13" id="KW-1015">Disulfide bond</keyword>
<dbReference type="EMBL" id="VIIS01001281">
    <property type="protein sequence ID" value="KAF0300187.1"/>
    <property type="molecule type" value="Genomic_DNA"/>
</dbReference>
<dbReference type="PANTHER" id="PTHR10340:SF34">
    <property type="entry name" value="SPHINGOMYELIN PHOSPHODIESTERASE"/>
    <property type="match status" value="1"/>
</dbReference>
<feature type="disulfide bond" evidence="13">
    <location>
        <begin position="19"/>
        <end position="93"/>
    </location>
</feature>
<dbReference type="InterPro" id="IPR008139">
    <property type="entry name" value="SaposinB_dom"/>
</dbReference>
<dbReference type="GO" id="GO:0046872">
    <property type="term" value="F:metal ion binding"/>
    <property type="evidence" value="ECO:0007669"/>
    <property type="project" value="UniProtKB-KW"/>
</dbReference>
<evidence type="ECO:0000256" key="9">
    <source>
        <dbReference type="ARBA" id="ARBA00023180"/>
    </source>
</evidence>
<dbReference type="GO" id="GO:0005615">
    <property type="term" value="C:extracellular space"/>
    <property type="evidence" value="ECO:0007669"/>
    <property type="project" value="TreeGrafter"/>
</dbReference>
<gene>
    <name evidence="16" type="primary">SMPD1_4</name>
    <name evidence="16" type="ORF">FJT64_003323</name>
</gene>
<comment type="similarity">
    <text evidence="2 11">Belongs to the acid sphingomyelinase family.</text>
</comment>
<evidence type="ECO:0000256" key="7">
    <source>
        <dbReference type="ARBA" id="ARBA00022833"/>
    </source>
</evidence>
<evidence type="ECO:0000259" key="15">
    <source>
        <dbReference type="PROSITE" id="PS50015"/>
    </source>
</evidence>
<sequence>MPVLYASLCLPALLSGVQCSTCNTLGPVAVALVRMTHSVAILRGQALSACRLLPVTETVCRGFIDNWAESVEYILLHTKLTPAQMCRIFLPSCPAEKGLKLDVTLDLPRPPPASRAKRRDAHYPPPSTPGLKVLHLADIHLDVHYKEGADNGCDDPLCCRAENGFPKERSRQAAHWGEYRCDAPPRLLHSLIDHVARKHKDELSYVLWTGDTAPHDSWKTTRKDVLDLTARVTSLLRHKLAGVPVYPVIGNHDSAPTNYFPPSEVRKGNFSVSWLYHDYAKMWKHWLPADALATLRKAGFYSVLVRPGFRIIVLNTNVAYRFNLWVLLTATSDPHHQLKWLAGELRAARAAGERCHVVGHVSPADPDILPGWSHLYHSVIRSYQDVVTAQFFSHTHLNEIQLYKDDRDRPFSVSYVAPSLTPWQNVNPGYRIYTIDGDRGNRSSWEVIDYERWVADLAEANERPEKGPRWHLQMSAAARYRLKNLSPRRWSRMVKKMLVYGRKFDKYYSDLSGAASVVGPCDIECRIRTVCGVVSSDGTNSHHCRLVRLLYQMGTAAGLS</sequence>
<dbReference type="InterPro" id="IPR045473">
    <property type="entry name" value="ASM_C"/>
</dbReference>
<feature type="binding site" evidence="12">
    <location>
        <position position="140"/>
    </location>
    <ligand>
        <name>Zn(2+)</name>
        <dbReference type="ChEBI" id="CHEBI:29105"/>
        <label>1</label>
    </ligand>
</feature>
<comment type="cofactor">
    <cofactor evidence="12">
        <name>Zn(2+)</name>
        <dbReference type="ChEBI" id="CHEBI:29105"/>
    </cofactor>
    <text evidence="12">Binds 2 Zn(2+) ions per subunit.</text>
</comment>
<evidence type="ECO:0000256" key="1">
    <source>
        <dbReference type="ARBA" id="ARBA00004613"/>
    </source>
</evidence>
<evidence type="ECO:0000256" key="6">
    <source>
        <dbReference type="ARBA" id="ARBA00022801"/>
    </source>
</evidence>
<keyword evidence="11" id="KW-0326">Glycosidase</keyword>
<feature type="disulfide bond" evidence="13">
    <location>
        <begin position="521"/>
        <end position="525"/>
    </location>
</feature>
<evidence type="ECO:0000313" key="17">
    <source>
        <dbReference type="Proteomes" id="UP000440578"/>
    </source>
</evidence>
<dbReference type="GO" id="GO:0016020">
    <property type="term" value="C:membrane"/>
    <property type="evidence" value="ECO:0007669"/>
    <property type="project" value="GOC"/>
</dbReference>
<keyword evidence="3" id="KW-0964">Secreted</keyword>
<dbReference type="CDD" id="cd00842">
    <property type="entry name" value="MPP_ASMase"/>
    <property type="match status" value="1"/>
</dbReference>
<evidence type="ECO:0000256" key="3">
    <source>
        <dbReference type="ARBA" id="ARBA00022525"/>
    </source>
</evidence>
<dbReference type="GO" id="GO:0006685">
    <property type="term" value="P:sphingomyelin catabolic process"/>
    <property type="evidence" value="ECO:0007669"/>
    <property type="project" value="UniProtKB-UniRule"/>
</dbReference>
<protein>
    <recommendedName>
        <fullName evidence="11">Sphingomyelin phosphodiesterase</fullName>
        <ecNumber evidence="11">3.1.4.12</ecNumber>
    </recommendedName>
</protein>
<comment type="catalytic activity">
    <reaction evidence="10">
        <text>a sphingomyelin + H2O = phosphocholine + an N-acylsphing-4-enine + H(+)</text>
        <dbReference type="Rhea" id="RHEA:19253"/>
        <dbReference type="ChEBI" id="CHEBI:15377"/>
        <dbReference type="ChEBI" id="CHEBI:15378"/>
        <dbReference type="ChEBI" id="CHEBI:17636"/>
        <dbReference type="ChEBI" id="CHEBI:52639"/>
        <dbReference type="ChEBI" id="CHEBI:295975"/>
        <dbReference type="EC" id="3.1.4.12"/>
    </reaction>
    <physiologicalReaction direction="left-to-right" evidence="10">
        <dbReference type="Rhea" id="RHEA:19254"/>
    </physiologicalReaction>
</comment>
<dbReference type="Pfam" id="PF19272">
    <property type="entry name" value="ASMase_C"/>
    <property type="match status" value="1"/>
</dbReference>
<keyword evidence="6 11" id="KW-0378">Hydrolase</keyword>
<evidence type="ECO:0000256" key="4">
    <source>
        <dbReference type="ARBA" id="ARBA00022723"/>
    </source>
</evidence>
<dbReference type="PANTHER" id="PTHR10340">
    <property type="entry name" value="SPHINGOMYELIN PHOSPHODIESTERASE"/>
    <property type="match status" value="1"/>
</dbReference>
<feature type="binding site" evidence="12">
    <location>
        <position position="138"/>
    </location>
    <ligand>
        <name>Zn(2+)</name>
        <dbReference type="ChEBI" id="CHEBI:29105"/>
        <label>1</label>
    </ligand>
</feature>
<keyword evidence="9" id="KW-0325">Glycoprotein</keyword>